<dbReference type="GO" id="GO:0016787">
    <property type="term" value="F:hydrolase activity"/>
    <property type="evidence" value="ECO:0007669"/>
    <property type="project" value="UniProtKB-ARBA"/>
</dbReference>
<dbReference type="HOGENOM" id="CLU_516632_0_0_9"/>
<dbReference type="Proteomes" id="UP000029431">
    <property type="component" value="Chromosome"/>
</dbReference>
<dbReference type="AlphaFoldDB" id="V9W3R4"/>
<gene>
    <name evidence="1" type="ORF">ERIC2_c18870</name>
</gene>
<dbReference type="KEGG" id="plv:ERIC2_c18870"/>
<dbReference type="PANTHER" id="PTHR10151">
    <property type="entry name" value="ECTONUCLEOTIDE PYROPHOSPHATASE/PHOSPHODIESTERASE"/>
    <property type="match status" value="1"/>
</dbReference>
<dbReference type="InterPro" id="IPR017850">
    <property type="entry name" value="Alkaline_phosphatase_core_sf"/>
</dbReference>
<dbReference type="eggNOG" id="COG1524">
    <property type="taxonomic scope" value="Bacteria"/>
</dbReference>
<evidence type="ECO:0000313" key="1">
    <source>
        <dbReference type="EMBL" id="AHD05686.1"/>
    </source>
</evidence>
<proteinExistence type="predicted"/>
<reference evidence="1 2" key="1">
    <citation type="journal article" date="2014" name="PLoS ONE">
        <title>How to Kill the Honey Bee Larva: Genomic Potential and Virulence Mechanisms of Paenibacillus larvae.</title>
        <authorList>
            <person name="Djukic M."/>
            <person name="Brzuszkiewicz E."/>
            <person name="Funfhaus A."/>
            <person name="Voss J."/>
            <person name="Gollnow K."/>
            <person name="Poppinga L."/>
            <person name="Liesegang H."/>
            <person name="Garcia-Gonzalez E."/>
            <person name="Genersch E."/>
            <person name="Daniel R."/>
        </authorList>
    </citation>
    <scope>NUCLEOTIDE SEQUENCE [LARGE SCALE GENOMIC DNA]</scope>
    <source>
        <strain evidence="1 2">DSM 25430</strain>
    </source>
</reference>
<dbReference type="SUPFAM" id="SSF53649">
    <property type="entry name" value="Alkaline phosphatase-like"/>
    <property type="match status" value="1"/>
</dbReference>
<sequence>MNMAPFIFWNLAFYTIIRTQLSLMPDTLEACIRHKTVPALQFLMDRGRYWPNCVTVFPTMTASVDSSLVTGVYPNIHKVPGLIWYNPEEKTIINYINGWNCIRKIGIRNCAENVLYNLNEKHLSKQVTTLFEELDKMGLTSASINAMVHRSTKKHQVRLPFLLDLFTGFRFKEKISGPDIVTLGAMADKELRQHIPRHLRKAQYLYGINDKYVVSVVKYLIKSGNQPDFMLVYLPDNDHEVHKKNPAHAEEALIRVDAKIQDILSTFASWDEALDQCTVIVISDHGQTRIGKEKKFNIDLDILLKSFRVYQLGEKLENHDLVVCNNERMAYVYPLKEKIHDKVIDQLVADARFDLIAWKEEPGVRVKEGGSGREIYFEKAGIITDVYQCTWHITGEWSVLDLKNEGDILNYGDYPDALSRLFGALYSQDIPVVIITARPRYELKSRYYPTHLNGGSHGSLHKYDSLIPLIVTGTKHPVKEPPRLVDLKQFIIEQFTDKN</sequence>
<name>V9W3R4_9BACL</name>
<dbReference type="EMBL" id="CP003355">
    <property type="protein sequence ID" value="AHD05686.1"/>
    <property type="molecule type" value="Genomic_DNA"/>
</dbReference>
<organism evidence="1 2">
    <name type="scientific">Paenibacillus larvae subsp. larvae DSM 25430</name>
    <dbReference type="NCBI Taxonomy" id="697284"/>
    <lineage>
        <taxon>Bacteria</taxon>
        <taxon>Bacillati</taxon>
        <taxon>Bacillota</taxon>
        <taxon>Bacilli</taxon>
        <taxon>Bacillales</taxon>
        <taxon>Paenibacillaceae</taxon>
        <taxon>Paenibacillus</taxon>
    </lineage>
</organism>
<dbReference type="PANTHER" id="PTHR10151:SF120">
    <property type="entry name" value="BIS(5'-ADENOSYL)-TRIPHOSPHATASE"/>
    <property type="match status" value="1"/>
</dbReference>
<protein>
    <submittedName>
        <fullName evidence="1">Type I phosphodiesterase/nucleotide pyrophosphatase</fullName>
    </submittedName>
</protein>
<dbReference type="Pfam" id="PF01663">
    <property type="entry name" value="Phosphodiest"/>
    <property type="match status" value="1"/>
</dbReference>
<dbReference type="PATRIC" id="fig|697284.3.peg.1807"/>
<evidence type="ECO:0000313" key="2">
    <source>
        <dbReference type="Proteomes" id="UP000029431"/>
    </source>
</evidence>
<keyword evidence="2" id="KW-1185">Reference proteome</keyword>
<dbReference type="InterPro" id="IPR002591">
    <property type="entry name" value="Phosphodiest/P_Trfase"/>
</dbReference>
<accession>V9W3R4</accession>
<dbReference type="Gene3D" id="3.40.720.10">
    <property type="entry name" value="Alkaline Phosphatase, subunit A"/>
    <property type="match status" value="1"/>
</dbReference>